<evidence type="ECO:0000313" key="1">
    <source>
        <dbReference type="EMBL" id="MPC18339.1"/>
    </source>
</evidence>
<dbReference type="PANTHER" id="PTHR22928:SF3">
    <property type="entry name" value="TELOMERE-ASSOCIATED PROTEIN RIF1"/>
    <property type="match status" value="1"/>
</dbReference>
<protein>
    <submittedName>
        <fullName evidence="1">Uncharacterized protein</fullName>
    </submittedName>
</protein>
<dbReference type="Proteomes" id="UP000324222">
    <property type="component" value="Unassembled WGS sequence"/>
</dbReference>
<sequence length="386" mass="42864">MAEKQAVMAGMMAANTDKRRESYRNLTNLLGEDEDSLDWSNYMGASDTGKVLKNLKADLTSQNEKEVLDALGVCMHLLASSSFLAGIDTSGQKSLYATLIKVLKTQRDKKIINIVLQSLARSRLTKEVYINDLDESFDVLREILQSKDLPPPVIVKVRKSALAVIGEVGETLDKMEDPSLRSNLMKTVLPDLKDKYCKDMVRMVLGGDISILQVWRETVGLLGTVLHSSRSLINCLLNVVEKAFKISDHECFDEAIQTMKFSDERQKSLGTLIFSFLLAHIRGITSADVQKKEVVDVVKELFSTLSHIESLCQPGDSQSHFLFKFFNLLTVGNLALPKKVLNSHQYHIPTTSSGDAQDIMCGTLSNHLIAQLCRPALLHHAVSGNE</sequence>
<dbReference type="GO" id="GO:0005634">
    <property type="term" value="C:nucleus"/>
    <property type="evidence" value="ECO:0007669"/>
    <property type="project" value="TreeGrafter"/>
</dbReference>
<proteinExistence type="predicted"/>
<dbReference type="OrthoDB" id="5399929at2759"/>
<accession>A0A5B7DAU8</accession>
<comment type="caution">
    <text evidence="1">The sequence shown here is derived from an EMBL/GenBank/DDBJ whole genome shotgun (WGS) entry which is preliminary data.</text>
</comment>
<dbReference type="PANTHER" id="PTHR22928">
    <property type="entry name" value="TELOMERE-ASSOCIATED PROTEIN RIF1"/>
    <property type="match status" value="1"/>
</dbReference>
<dbReference type="SUPFAM" id="SSF48371">
    <property type="entry name" value="ARM repeat"/>
    <property type="match status" value="1"/>
</dbReference>
<evidence type="ECO:0000313" key="2">
    <source>
        <dbReference type="Proteomes" id="UP000324222"/>
    </source>
</evidence>
<gene>
    <name evidence="1" type="ORF">E2C01_011218</name>
</gene>
<organism evidence="1 2">
    <name type="scientific">Portunus trituberculatus</name>
    <name type="common">Swimming crab</name>
    <name type="synonym">Neptunus trituberculatus</name>
    <dbReference type="NCBI Taxonomy" id="210409"/>
    <lineage>
        <taxon>Eukaryota</taxon>
        <taxon>Metazoa</taxon>
        <taxon>Ecdysozoa</taxon>
        <taxon>Arthropoda</taxon>
        <taxon>Crustacea</taxon>
        <taxon>Multicrustacea</taxon>
        <taxon>Malacostraca</taxon>
        <taxon>Eumalacostraca</taxon>
        <taxon>Eucarida</taxon>
        <taxon>Decapoda</taxon>
        <taxon>Pleocyemata</taxon>
        <taxon>Brachyura</taxon>
        <taxon>Eubrachyura</taxon>
        <taxon>Portunoidea</taxon>
        <taxon>Portunidae</taxon>
        <taxon>Portuninae</taxon>
        <taxon>Portunus</taxon>
    </lineage>
</organism>
<keyword evidence="2" id="KW-1185">Reference proteome</keyword>
<reference evidence="1 2" key="1">
    <citation type="submission" date="2019-05" db="EMBL/GenBank/DDBJ databases">
        <title>Another draft genome of Portunus trituberculatus and its Hox gene families provides insights of decapod evolution.</title>
        <authorList>
            <person name="Jeong J.-H."/>
            <person name="Song I."/>
            <person name="Kim S."/>
            <person name="Choi T."/>
            <person name="Kim D."/>
            <person name="Ryu S."/>
            <person name="Kim W."/>
        </authorList>
    </citation>
    <scope>NUCLEOTIDE SEQUENCE [LARGE SCALE GENOMIC DNA]</scope>
    <source>
        <tissue evidence="1">Muscle</tissue>
    </source>
</reference>
<dbReference type="GO" id="GO:0000723">
    <property type="term" value="P:telomere maintenance"/>
    <property type="evidence" value="ECO:0007669"/>
    <property type="project" value="TreeGrafter"/>
</dbReference>
<dbReference type="GO" id="GO:0140445">
    <property type="term" value="C:chromosome, telomeric repeat region"/>
    <property type="evidence" value="ECO:0007669"/>
    <property type="project" value="TreeGrafter"/>
</dbReference>
<dbReference type="AlphaFoldDB" id="A0A5B7DAU8"/>
<dbReference type="InterPro" id="IPR016024">
    <property type="entry name" value="ARM-type_fold"/>
</dbReference>
<dbReference type="EMBL" id="VSRR010000671">
    <property type="protein sequence ID" value="MPC18339.1"/>
    <property type="molecule type" value="Genomic_DNA"/>
</dbReference>
<name>A0A5B7DAU8_PORTR</name>